<dbReference type="Proteomes" id="UP000292082">
    <property type="component" value="Unassembled WGS sequence"/>
</dbReference>
<keyword evidence="2" id="KW-1185">Reference proteome</keyword>
<name>A0A4V2K7T1_9APHY</name>
<evidence type="ECO:0000313" key="1">
    <source>
        <dbReference type="EMBL" id="TBU57178.1"/>
    </source>
</evidence>
<proteinExistence type="predicted"/>
<dbReference type="AlphaFoldDB" id="A0A4V2K7T1"/>
<protein>
    <submittedName>
        <fullName evidence="1">Uncharacterized protein</fullName>
    </submittedName>
</protein>
<organism evidence="1 2">
    <name type="scientific">Dichomitus squalens</name>
    <dbReference type="NCBI Taxonomy" id="114155"/>
    <lineage>
        <taxon>Eukaryota</taxon>
        <taxon>Fungi</taxon>
        <taxon>Dikarya</taxon>
        <taxon>Basidiomycota</taxon>
        <taxon>Agaricomycotina</taxon>
        <taxon>Agaricomycetes</taxon>
        <taxon>Polyporales</taxon>
        <taxon>Polyporaceae</taxon>
        <taxon>Dichomitus</taxon>
    </lineage>
</organism>
<evidence type="ECO:0000313" key="2">
    <source>
        <dbReference type="Proteomes" id="UP000292082"/>
    </source>
</evidence>
<sequence>MSDDTPISVHEGQWHVLKRGFKSAIIPIGTREGHGTHGLDCAVRRQDNYGCIGAQPSQGSRGWTADAHRRLATHRGVKSRRSSKASLIRLARCINGDRLRDTQRMRSP</sequence>
<accession>A0A4V2K7T1</accession>
<gene>
    <name evidence="1" type="ORF">BD310DRAFT_563139</name>
</gene>
<reference evidence="1 2" key="1">
    <citation type="submission" date="2019-01" db="EMBL/GenBank/DDBJ databases">
        <title>Draft genome sequences of three monokaryotic isolates of the white-rot basidiomycete fungus Dichomitus squalens.</title>
        <authorList>
            <consortium name="DOE Joint Genome Institute"/>
            <person name="Lopez S.C."/>
            <person name="Andreopoulos B."/>
            <person name="Pangilinan J."/>
            <person name="Lipzen A."/>
            <person name="Riley R."/>
            <person name="Ahrendt S."/>
            <person name="Ng V."/>
            <person name="Barry K."/>
            <person name="Daum C."/>
            <person name="Grigoriev I.V."/>
            <person name="Hilden K.S."/>
            <person name="Makela M.R."/>
            <person name="de Vries R.P."/>
        </authorList>
    </citation>
    <scope>NUCLEOTIDE SEQUENCE [LARGE SCALE GENOMIC DNA]</scope>
    <source>
        <strain evidence="1 2">CBS 464.89</strain>
    </source>
</reference>
<dbReference type="EMBL" id="ML145140">
    <property type="protein sequence ID" value="TBU57178.1"/>
    <property type="molecule type" value="Genomic_DNA"/>
</dbReference>